<keyword evidence="2" id="KW-0813">Transport</keyword>
<evidence type="ECO:0000256" key="6">
    <source>
        <dbReference type="SAM" id="MobiDB-lite"/>
    </source>
</evidence>
<evidence type="ECO:0000256" key="5">
    <source>
        <dbReference type="ARBA" id="ARBA00023136"/>
    </source>
</evidence>
<evidence type="ECO:0000313" key="10">
    <source>
        <dbReference type="RefSeq" id="XP_033459467.1"/>
    </source>
</evidence>
<feature type="transmembrane region" description="Helical" evidence="7">
    <location>
        <begin position="331"/>
        <end position="350"/>
    </location>
</feature>
<proteinExistence type="predicted"/>
<keyword evidence="5 7" id="KW-0472">Membrane</keyword>
<dbReference type="Gene3D" id="1.20.1250.20">
    <property type="entry name" value="MFS general substrate transporter like domains"/>
    <property type="match status" value="1"/>
</dbReference>
<organism evidence="10">
    <name type="scientific">Dissoconium aciculare CBS 342.82</name>
    <dbReference type="NCBI Taxonomy" id="1314786"/>
    <lineage>
        <taxon>Eukaryota</taxon>
        <taxon>Fungi</taxon>
        <taxon>Dikarya</taxon>
        <taxon>Ascomycota</taxon>
        <taxon>Pezizomycotina</taxon>
        <taxon>Dothideomycetes</taxon>
        <taxon>Dothideomycetidae</taxon>
        <taxon>Mycosphaerellales</taxon>
        <taxon>Dissoconiaceae</taxon>
        <taxon>Dissoconium</taxon>
    </lineage>
</organism>
<evidence type="ECO:0000313" key="9">
    <source>
        <dbReference type="Proteomes" id="UP000504637"/>
    </source>
</evidence>
<dbReference type="PROSITE" id="PS50850">
    <property type="entry name" value="MFS"/>
    <property type="match status" value="1"/>
</dbReference>
<dbReference type="Pfam" id="PF07690">
    <property type="entry name" value="MFS_1"/>
    <property type="match status" value="1"/>
</dbReference>
<feature type="transmembrane region" description="Helical" evidence="7">
    <location>
        <begin position="399"/>
        <end position="416"/>
    </location>
</feature>
<evidence type="ECO:0000256" key="7">
    <source>
        <dbReference type="SAM" id="Phobius"/>
    </source>
</evidence>
<feature type="transmembrane region" description="Helical" evidence="7">
    <location>
        <begin position="370"/>
        <end position="387"/>
    </location>
</feature>
<feature type="transmembrane region" description="Helical" evidence="7">
    <location>
        <begin position="102"/>
        <end position="123"/>
    </location>
</feature>
<evidence type="ECO:0000256" key="4">
    <source>
        <dbReference type="ARBA" id="ARBA00022989"/>
    </source>
</evidence>
<dbReference type="RefSeq" id="XP_033459467.1">
    <property type="nucleotide sequence ID" value="XM_033599893.1"/>
</dbReference>
<dbReference type="InterPro" id="IPR036259">
    <property type="entry name" value="MFS_trans_sf"/>
</dbReference>
<evidence type="ECO:0000256" key="1">
    <source>
        <dbReference type="ARBA" id="ARBA00004141"/>
    </source>
</evidence>
<feature type="transmembrane region" description="Helical" evidence="7">
    <location>
        <begin position="69"/>
        <end position="90"/>
    </location>
</feature>
<feature type="transmembrane region" description="Helical" evidence="7">
    <location>
        <begin position="233"/>
        <end position="254"/>
    </location>
</feature>
<dbReference type="Proteomes" id="UP000504637">
    <property type="component" value="Unplaced"/>
</dbReference>
<evidence type="ECO:0000256" key="3">
    <source>
        <dbReference type="ARBA" id="ARBA00022692"/>
    </source>
</evidence>
<feature type="transmembrane region" description="Helical" evidence="7">
    <location>
        <begin position="422"/>
        <end position="444"/>
    </location>
</feature>
<reference evidence="10" key="2">
    <citation type="submission" date="2020-04" db="EMBL/GenBank/DDBJ databases">
        <authorList>
            <consortium name="NCBI Genome Project"/>
        </authorList>
    </citation>
    <scope>NUCLEOTIDE SEQUENCE</scope>
    <source>
        <strain evidence="10">CBS 342.82</strain>
    </source>
</reference>
<dbReference type="AlphaFoldDB" id="A0A6J3M329"/>
<protein>
    <submittedName>
        <fullName evidence="10">MFS general substrate transporter</fullName>
    </submittedName>
</protein>
<feature type="transmembrane region" description="Helical" evidence="7">
    <location>
        <begin position="157"/>
        <end position="183"/>
    </location>
</feature>
<feature type="transmembrane region" description="Helical" evidence="7">
    <location>
        <begin position="190"/>
        <end position="213"/>
    </location>
</feature>
<dbReference type="PANTHER" id="PTHR23511">
    <property type="entry name" value="SYNAPTIC VESICLE GLYCOPROTEIN 2"/>
    <property type="match status" value="1"/>
</dbReference>
<evidence type="ECO:0000259" key="8">
    <source>
        <dbReference type="PROSITE" id="PS50850"/>
    </source>
</evidence>
<keyword evidence="3 7" id="KW-0812">Transmembrane</keyword>
<dbReference type="PANTHER" id="PTHR23511:SF4">
    <property type="entry name" value="MAJOR FACILITATOR SUPERFAMILY (MFS) PROFILE DOMAIN-CONTAINING PROTEIN"/>
    <property type="match status" value="1"/>
</dbReference>
<gene>
    <name evidence="10" type="ORF">K489DRAFT_243123</name>
</gene>
<feature type="domain" description="Major facilitator superfamily (MFS) profile" evidence="8">
    <location>
        <begin position="66"/>
        <end position="472"/>
    </location>
</feature>
<name>A0A6J3M329_9PEZI</name>
<dbReference type="InterPro" id="IPR011701">
    <property type="entry name" value="MFS"/>
</dbReference>
<sequence length="472" mass="52206">MDDTAPPKYAVAVGKDVDPEPAGTPSDNLSLNKVDILGDELSDPALTKKMHLVNNAIDEIGLTPYHAKLFVLNGFGYAADSLMLLVQSVIAPTAIYEFKPTFTTGLTVAVYVGMLVGALFWGLSADIIGRKYAFNVSLLISAIFCIVAGSAPNWEVLGLFVCLSAFGSGGNLVLDTAVFLEYLPSSKQWLVTLMASWWGVGQLVTGLFAWAFLPRYSCAGVDDVCNWRTNAGWRYVWFASGALVLVMSILRIVVIRLNETPKYLVGEGKDVEVVKSLQYIAQKYNRPCSLTVEQLQECGQLRQHSGSRRSAQFKHITGLFATRKMTLSTSLIWFSWALIGLAYPLFYVFLPNYLSRLPSQTVNESWRDYAIGNVASIPSPILAAYMCNSKWFWGRRGTMIIGSLLTMIFMFVYTQIETQAQNLGITCAIAFCLVSPIVSFRPLYLHISKISIRSTFDTLTKSNNASLKRTSR</sequence>
<reference evidence="10" key="1">
    <citation type="submission" date="2020-01" db="EMBL/GenBank/DDBJ databases">
        <authorList>
            <consortium name="DOE Joint Genome Institute"/>
            <person name="Haridas S."/>
            <person name="Albert R."/>
            <person name="Binder M."/>
            <person name="Bloem J."/>
            <person name="Labutti K."/>
            <person name="Salamov A."/>
            <person name="Andreopoulos B."/>
            <person name="Baker S.E."/>
            <person name="Barry K."/>
            <person name="Bills G."/>
            <person name="Bluhm B.H."/>
            <person name="Cannon C."/>
            <person name="Castanera R."/>
            <person name="Culley D.E."/>
            <person name="Daum C."/>
            <person name="Ezra D."/>
            <person name="Gonzalez J.B."/>
            <person name="Henrissat B."/>
            <person name="Kuo A."/>
            <person name="Liang C."/>
            <person name="Lipzen A."/>
            <person name="Lutzoni F."/>
            <person name="Magnuson J."/>
            <person name="Mondo S."/>
            <person name="Nolan M."/>
            <person name="Ohm R."/>
            <person name="Pangilinan J."/>
            <person name="Park H.-J."/>
            <person name="Ramirez L."/>
            <person name="Alfaro M."/>
            <person name="Sun H."/>
            <person name="Tritt A."/>
            <person name="Yoshinaga Y."/>
            <person name="Zwiers L.-H."/>
            <person name="Turgeon B.G."/>
            <person name="Goodwin S.B."/>
            <person name="Spatafora J.W."/>
            <person name="Crous P.W."/>
            <person name="Grigoriev I.V."/>
        </authorList>
    </citation>
    <scope>NUCLEOTIDE SEQUENCE</scope>
    <source>
        <strain evidence="10">CBS 342.82</strain>
    </source>
</reference>
<dbReference type="OrthoDB" id="3936150at2759"/>
<feature type="transmembrane region" description="Helical" evidence="7">
    <location>
        <begin position="132"/>
        <end position="151"/>
    </location>
</feature>
<dbReference type="GO" id="GO:0016020">
    <property type="term" value="C:membrane"/>
    <property type="evidence" value="ECO:0007669"/>
    <property type="project" value="UniProtKB-SubCell"/>
</dbReference>
<accession>A0A6J3M329</accession>
<feature type="region of interest" description="Disordered" evidence="6">
    <location>
        <begin position="1"/>
        <end position="25"/>
    </location>
</feature>
<comment type="subcellular location">
    <subcellularLocation>
        <location evidence="1">Membrane</location>
        <topology evidence="1">Multi-pass membrane protein</topology>
    </subcellularLocation>
</comment>
<dbReference type="GO" id="GO:0022857">
    <property type="term" value="F:transmembrane transporter activity"/>
    <property type="evidence" value="ECO:0007669"/>
    <property type="project" value="InterPro"/>
</dbReference>
<keyword evidence="9" id="KW-1185">Reference proteome</keyword>
<keyword evidence="4 7" id="KW-1133">Transmembrane helix</keyword>
<dbReference type="GeneID" id="54357692"/>
<evidence type="ECO:0000256" key="2">
    <source>
        <dbReference type="ARBA" id="ARBA00022448"/>
    </source>
</evidence>
<dbReference type="SUPFAM" id="SSF103473">
    <property type="entry name" value="MFS general substrate transporter"/>
    <property type="match status" value="1"/>
</dbReference>
<dbReference type="InterPro" id="IPR020846">
    <property type="entry name" value="MFS_dom"/>
</dbReference>
<reference evidence="10" key="3">
    <citation type="submission" date="2025-08" db="UniProtKB">
        <authorList>
            <consortium name="RefSeq"/>
        </authorList>
    </citation>
    <scope>IDENTIFICATION</scope>
    <source>
        <strain evidence="10">CBS 342.82</strain>
    </source>
</reference>